<evidence type="ECO:0000313" key="2">
    <source>
        <dbReference type="EMBL" id="CCA20128.1"/>
    </source>
</evidence>
<reference evidence="2" key="1">
    <citation type="journal article" date="2011" name="PLoS Biol.">
        <title>Gene gain and loss during evolution of obligate parasitism in the white rust pathogen of Arabidopsis thaliana.</title>
        <authorList>
            <person name="Kemen E."/>
            <person name="Gardiner A."/>
            <person name="Schultz-Larsen T."/>
            <person name="Kemen A.C."/>
            <person name="Balmuth A.L."/>
            <person name="Robert-Seilaniantz A."/>
            <person name="Bailey K."/>
            <person name="Holub E."/>
            <person name="Studholme D.J."/>
            <person name="Maclean D."/>
            <person name="Jones J.D."/>
        </authorList>
    </citation>
    <scope>NUCLEOTIDE SEQUENCE</scope>
</reference>
<dbReference type="InterPro" id="IPR051330">
    <property type="entry name" value="Phosphatase_reg/MetRdx"/>
</dbReference>
<reference evidence="2" key="2">
    <citation type="submission" date="2011-02" db="EMBL/GenBank/DDBJ databases">
        <authorList>
            <person name="MacLean D."/>
        </authorList>
    </citation>
    <scope>NUCLEOTIDE SEQUENCE</scope>
</reference>
<dbReference type="PANTHER" id="PTHR21021:SF16">
    <property type="entry name" value="TIP41-LIKE PROTEIN"/>
    <property type="match status" value="1"/>
</dbReference>
<dbReference type="EMBL" id="FR824131">
    <property type="protein sequence ID" value="CCA20128.1"/>
    <property type="molecule type" value="Genomic_DNA"/>
</dbReference>
<sequence length="357" mass="40762">MSAIETSIIHSPITIHLLVDSLYPMSHHDDLMRGINRRVFSADTGATELLHVLLSRPISSTTQEYQLLGNAIQAQKPETANTPADLIDYQGIKIKDWVIGSNKSHITPVDLLEKIGEEANLTPPEMVFGGNQLMFFHVPTGVCYNFLAVEALKCVHFAAQNSKDETQKQLKVAIAKKRSSKLSELVKELDISYDWTYTSEYRGSLSKLAPTDETDGALTQSNATVLVEATDERIDMEKLKEREPILWFDDVSLYEDELHDHGISIMNVKVRVMPSGFYILGRYWLRLDQVVLRVYETRVHHLFGSKYLLREYSRKESTVEELAAKGYSRNMADYRKVDQFHHLLTLQEAVYEKILLE</sequence>
<evidence type="ECO:0000256" key="1">
    <source>
        <dbReference type="ARBA" id="ARBA00006658"/>
    </source>
</evidence>
<protein>
    <submittedName>
        <fullName evidence="2">Uncharacterized protein AlNc14C86G5527</fullName>
    </submittedName>
</protein>
<dbReference type="PANTHER" id="PTHR21021">
    <property type="entry name" value="GAF/PUTATIVE CYTOSKELETAL PROTEIN"/>
    <property type="match status" value="1"/>
</dbReference>
<organism evidence="2">
    <name type="scientific">Albugo laibachii Nc14</name>
    <dbReference type="NCBI Taxonomy" id="890382"/>
    <lineage>
        <taxon>Eukaryota</taxon>
        <taxon>Sar</taxon>
        <taxon>Stramenopiles</taxon>
        <taxon>Oomycota</taxon>
        <taxon>Peronosporomycetes</taxon>
        <taxon>Albuginales</taxon>
        <taxon>Albuginaceae</taxon>
        <taxon>Albugo</taxon>
    </lineage>
</organism>
<gene>
    <name evidence="2" type="primary">AlNc14C86G5527</name>
    <name evidence="2" type="ORF">ALNC14_062710</name>
</gene>
<dbReference type="Pfam" id="PF04176">
    <property type="entry name" value="TIP41"/>
    <property type="match status" value="1"/>
</dbReference>
<dbReference type="AlphaFoldDB" id="F0WFZ4"/>
<dbReference type="HOGENOM" id="CLU_039187_0_0_1"/>
<comment type="similarity">
    <text evidence="1">Belongs to the TIP41 family.</text>
</comment>
<accession>F0WFZ4</accession>
<dbReference type="GO" id="GO:0031929">
    <property type="term" value="P:TOR signaling"/>
    <property type="evidence" value="ECO:0007669"/>
    <property type="project" value="TreeGrafter"/>
</dbReference>
<name>F0WFZ4_9STRA</name>
<dbReference type="GO" id="GO:0005829">
    <property type="term" value="C:cytosol"/>
    <property type="evidence" value="ECO:0007669"/>
    <property type="project" value="TreeGrafter"/>
</dbReference>
<dbReference type="InterPro" id="IPR007303">
    <property type="entry name" value="TIP41-like"/>
</dbReference>
<proteinExistence type="inferred from homology"/>